<organism evidence="6 7">
    <name type="scientific">Geodia barretti</name>
    <name type="common">Barrett's horny sponge</name>
    <dbReference type="NCBI Taxonomy" id="519541"/>
    <lineage>
        <taxon>Eukaryota</taxon>
        <taxon>Metazoa</taxon>
        <taxon>Porifera</taxon>
        <taxon>Demospongiae</taxon>
        <taxon>Heteroscleromorpha</taxon>
        <taxon>Tetractinellida</taxon>
        <taxon>Astrophorina</taxon>
        <taxon>Geodiidae</taxon>
        <taxon>Geodia</taxon>
    </lineage>
</organism>
<proteinExistence type="predicted"/>
<dbReference type="PANTHER" id="PTHR45772">
    <property type="entry name" value="CONSERVED COMPONENT OF ABC TRANSPORTER FOR NATURAL AMINO ACIDS-RELATED"/>
    <property type="match status" value="1"/>
</dbReference>
<dbReference type="PROSITE" id="PS50893">
    <property type="entry name" value="ABC_TRANSPORTER_2"/>
    <property type="match status" value="1"/>
</dbReference>
<evidence type="ECO:0000256" key="2">
    <source>
        <dbReference type="ARBA" id="ARBA00022741"/>
    </source>
</evidence>
<comment type="caution">
    <text evidence="6">The sequence shown here is derived from an EMBL/GenBank/DDBJ whole genome shotgun (WGS) entry which is preliminary data.</text>
</comment>
<dbReference type="InterPro" id="IPR017871">
    <property type="entry name" value="ABC_transporter-like_CS"/>
</dbReference>
<gene>
    <name evidence="6" type="ORF">GBAR_LOCUS29528</name>
</gene>
<dbReference type="Pfam" id="PF00005">
    <property type="entry name" value="ABC_tran"/>
    <property type="match status" value="1"/>
</dbReference>
<feature type="domain" description="ABC transporter" evidence="5">
    <location>
        <begin position="156"/>
        <end position="390"/>
    </location>
</feature>
<dbReference type="InterPro" id="IPR003593">
    <property type="entry name" value="AAA+_ATPase"/>
</dbReference>
<keyword evidence="1" id="KW-0813">Transport</keyword>
<dbReference type="PANTHER" id="PTHR45772:SF10">
    <property type="entry name" value="LIPOPOLYSACCHARIDE EXPORT SYSTEM ATP-BINDING PROTEIN LPTB"/>
    <property type="match status" value="1"/>
</dbReference>
<protein>
    <submittedName>
        <fullName evidence="6">Lipopolysaccharide export system ATP-binding protein LptB</fullName>
    </submittedName>
</protein>
<dbReference type="PROSITE" id="PS00211">
    <property type="entry name" value="ABC_TRANSPORTER_1"/>
    <property type="match status" value="1"/>
</dbReference>
<dbReference type="GO" id="GO:0005524">
    <property type="term" value="F:ATP binding"/>
    <property type="evidence" value="ECO:0007669"/>
    <property type="project" value="UniProtKB-KW"/>
</dbReference>
<dbReference type="InterPro" id="IPR051120">
    <property type="entry name" value="ABC_AA/LPS_Transport"/>
</dbReference>
<dbReference type="EMBL" id="CASHTH010004135">
    <property type="protein sequence ID" value="CAI8054022.1"/>
    <property type="molecule type" value="Genomic_DNA"/>
</dbReference>
<evidence type="ECO:0000256" key="1">
    <source>
        <dbReference type="ARBA" id="ARBA00022448"/>
    </source>
</evidence>
<keyword evidence="3 6" id="KW-0067">ATP-binding</keyword>
<dbReference type="Gene3D" id="2.60.450.10">
    <property type="entry name" value="Lipopolysaccharide (LPS) transport protein A like domain"/>
    <property type="match status" value="1"/>
</dbReference>
<evidence type="ECO:0000313" key="6">
    <source>
        <dbReference type="EMBL" id="CAI8054022.1"/>
    </source>
</evidence>
<dbReference type="InterPro" id="IPR030921">
    <property type="entry name" value="LPS_export_LptB"/>
</dbReference>
<evidence type="ECO:0000313" key="7">
    <source>
        <dbReference type="Proteomes" id="UP001174909"/>
    </source>
</evidence>
<dbReference type="NCBIfam" id="TIGR04406">
    <property type="entry name" value="LPS_export_lptB"/>
    <property type="match status" value="1"/>
</dbReference>
<name>A0AA35TVU5_GEOBA</name>
<sequence length="401" mass="44898">MESYEQEGLTILIDEAKTVRRNEQGIEIGFLNADKITLKRDIESGVTTEIVAEGNVEIRDQDIFATCDHAIMDNLTSTIILTDNVVVLQNKDRLETKFFTFNRVTGKQTAEGDVKFKVTVTQAPPVDSEADENTENGTDTGEEQTSSTAPQETEELQAHRLVKRYTRRGPIVVNEVSLSVQQGEIVGLLGPNGAGKSTTFYMVVGLIRPNAGRITYADKDITFYPMYKRARLGIGYLSQETSIFRKLTVQQNIEAILEVQGVPKSEREPRIRELTDELGISNLLPRKAYTLSGGECRRAEIARALAAQPNFILLDEPLSGIDPIAVADIKQLIGHLRDRNLGVLITDHNAAETLDIVDRAYIIVDGKNYARWNTYRTHQQRDCERPLFWTQFLLSGRVATL</sequence>
<evidence type="ECO:0000256" key="3">
    <source>
        <dbReference type="ARBA" id="ARBA00022840"/>
    </source>
</evidence>
<dbReference type="InterPro" id="IPR005653">
    <property type="entry name" value="OstA-like_N"/>
</dbReference>
<dbReference type="AlphaFoldDB" id="A0AA35TVU5"/>
<keyword evidence="2" id="KW-0547">Nucleotide-binding</keyword>
<accession>A0AA35TVU5</accession>
<evidence type="ECO:0000259" key="5">
    <source>
        <dbReference type="PROSITE" id="PS50893"/>
    </source>
</evidence>
<reference evidence="6" key="1">
    <citation type="submission" date="2023-03" db="EMBL/GenBank/DDBJ databases">
        <authorList>
            <person name="Steffen K."/>
            <person name="Cardenas P."/>
        </authorList>
    </citation>
    <scope>NUCLEOTIDE SEQUENCE</scope>
</reference>
<dbReference type="GO" id="GO:0016887">
    <property type="term" value="F:ATP hydrolysis activity"/>
    <property type="evidence" value="ECO:0007669"/>
    <property type="project" value="InterPro"/>
</dbReference>
<feature type="compositionally biased region" description="Low complexity" evidence="4">
    <location>
        <begin position="135"/>
        <end position="145"/>
    </location>
</feature>
<keyword evidence="7" id="KW-1185">Reference proteome</keyword>
<dbReference type="InterPro" id="IPR003439">
    <property type="entry name" value="ABC_transporter-like_ATP-bd"/>
</dbReference>
<dbReference type="Proteomes" id="UP001174909">
    <property type="component" value="Unassembled WGS sequence"/>
</dbReference>
<evidence type="ECO:0000256" key="4">
    <source>
        <dbReference type="SAM" id="MobiDB-lite"/>
    </source>
</evidence>
<dbReference type="GO" id="GO:0043190">
    <property type="term" value="C:ATP-binding cassette (ABC) transporter complex"/>
    <property type="evidence" value="ECO:0007669"/>
    <property type="project" value="InterPro"/>
</dbReference>
<dbReference type="SMART" id="SM00382">
    <property type="entry name" value="AAA"/>
    <property type="match status" value="1"/>
</dbReference>
<dbReference type="Pfam" id="PF03968">
    <property type="entry name" value="LptD_N"/>
    <property type="match status" value="1"/>
</dbReference>
<dbReference type="Gene3D" id="3.40.50.300">
    <property type="entry name" value="P-loop containing nucleotide triphosphate hydrolases"/>
    <property type="match status" value="1"/>
</dbReference>
<dbReference type="SUPFAM" id="SSF52540">
    <property type="entry name" value="P-loop containing nucleoside triphosphate hydrolases"/>
    <property type="match status" value="1"/>
</dbReference>
<dbReference type="InterPro" id="IPR027417">
    <property type="entry name" value="P-loop_NTPase"/>
</dbReference>
<feature type="region of interest" description="Disordered" evidence="4">
    <location>
        <begin position="120"/>
        <end position="155"/>
    </location>
</feature>
<dbReference type="GO" id="GO:0055085">
    <property type="term" value="P:transmembrane transport"/>
    <property type="evidence" value="ECO:0007669"/>
    <property type="project" value="InterPro"/>
</dbReference>